<proteinExistence type="predicted"/>
<evidence type="ECO:0000313" key="1">
    <source>
        <dbReference type="EMBL" id="QHT27984.1"/>
    </source>
</evidence>
<name>A0A6C0EFS8_9ZZZZ</name>
<dbReference type="AlphaFoldDB" id="A0A6C0EFS8"/>
<sequence length="148" mass="17910">MENKKTLYRITEDYLKNYSIDNPPLISLYRDYSIQEDYDNYKSSDNYSNFINNIKELLKDNVSVLQLNDFPYYTTDNIKHYVLWINNKKNQYKLDKSFIKKEVDKYFDIKINTKNTQKKEEIITSWVNIPDNCSIKEILHTHIFTKIV</sequence>
<organism evidence="1">
    <name type="scientific">viral metagenome</name>
    <dbReference type="NCBI Taxonomy" id="1070528"/>
    <lineage>
        <taxon>unclassified sequences</taxon>
        <taxon>metagenomes</taxon>
        <taxon>organismal metagenomes</taxon>
    </lineage>
</organism>
<reference evidence="1" key="1">
    <citation type="journal article" date="2020" name="Nature">
        <title>Giant virus diversity and host interactions through global metagenomics.</title>
        <authorList>
            <person name="Schulz F."/>
            <person name="Roux S."/>
            <person name="Paez-Espino D."/>
            <person name="Jungbluth S."/>
            <person name="Walsh D.A."/>
            <person name="Denef V.J."/>
            <person name="McMahon K.D."/>
            <person name="Konstantinidis K.T."/>
            <person name="Eloe-Fadrosh E.A."/>
            <person name="Kyrpides N.C."/>
            <person name="Woyke T."/>
        </authorList>
    </citation>
    <scope>NUCLEOTIDE SEQUENCE</scope>
    <source>
        <strain evidence="1">GVMAG-M-3300000115-19</strain>
    </source>
</reference>
<dbReference type="Pfam" id="PF12239">
    <property type="entry name" value="DUF3605"/>
    <property type="match status" value="1"/>
</dbReference>
<dbReference type="EMBL" id="MN738850">
    <property type="protein sequence ID" value="QHT27984.1"/>
    <property type="molecule type" value="Genomic_DNA"/>
</dbReference>
<accession>A0A6C0EFS8</accession>
<dbReference type="InterPro" id="IPR022036">
    <property type="entry name" value="DUF3605"/>
</dbReference>
<protein>
    <submittedName>
        <fullName evidence="1">Uncharacterized protein</fullName>
    </submittedName>
</protein>